<dbReference type="OrthoDB" id="3239593at2"/>
<dbReference type="AlphaFoldDB" id="A0A4R6RLQ1"/>
<keyword evidence="1" id="KW-0574">Periplasm</keyword>
<comment type="caution">
    <text evidence="3">The sequence shown here is derived from an EMBL/GenBank/DDBJ whole genome shotgun (WGS) entry which is preliminary data.</text>
</comment>
<accession>A0A4R6RLQ1</accession>
<dbReference type="PANTHER" id="PTHR42779">
    <property type="entry name" value="PROTEIN YNJB"/>
    <property type="match status" value="1"/>
</dbReference>
<reference evidence="3 4" key="1">
    <citation type="submission" date="2019-03" db="EMBL/GenBank/DDBJ databases">
        <title>Genomic Encyclopedia of Type Strains, Phase IV (KMG-IV): sequencing the most valuable type-strain genomes for metagenomic binning, comparative biology and taxonomic classification.</title>
        <authorList>
            <person name="Goeker M."/>
        </authorList>
    </citation>
    <scope>NUCLEOTIDE SEQUENCE [LARGE SCALE GENOMIC DNA]</scope>
    <source>
        <strain evidence="3 4">DSM 102969</strain>
    </source>
</reference>
<dbReference type="PANTHER" id="PTHR42779:SF1">
    <property type="entry name" value="PROTEIN YNJB"/>
    <property type="match status" value="1"/>
</dbReference>
<sequence length="409" mass="43363">MPPFARPAAAALTLSLLASPAAAIPTADQVLLDMPFERVGDVAKGTTVDFFLWGGDDRINAYVSGWLGARLAERGITLNRVGVGATAEAVNQVMSEKEAGVLSGGAVDLVWINGENFRSLKENGLLFCGWPTRLPAAAAIDWTDPAIATDFGTPVDGCEAPWSRAQFVFATDTARVPEPPRTMAALLAWIEAHPGRFAYPAPPDFNGAAFVRQVFASVDGGREALAGPFSQAAFDALAPKAFAVLDRIAPKLWRGGETYPTDVAQLDGLFANGEVDFAFNYEATVFGAGVENGRFPATTRSYALDDGTLANVSFLAIPFNAADKPAAMVAAEILLSVDGQYEKARPEVWGMTTVLDLSRLAPADAERFRALPRHPAVAAPEDLASRAVPEASAAWAAAIEKAWIARYGH</sequence>
<feature type="chain" id="PRO_5020473048" evidence="2">
    <location>
        <begin position="24"/>
        <end position="409"/>
    </location>
</feature>
<feature type="signal peptide" evidence="2">
    <location>
        <begin position="1"/>
        <end position="23"/>
    </location>
</feature>
<proteinExistence type="predicted"/>
<name>A0A4R6RLQ1_9HYPH</name>
<dbReference type="PIRSF" id="PIRSF029172">
    <property type="entry name" value="UCP029172_ABC_sbc_YnjB"/>
    <property type="match status" value="1"/>
</dbReference>
<evidence type="ECO:0000256" key="2">
    <source>
        <dbReference type="SAM" id="SignalP"/>
    </source>
</evidence>
<keyword evidence="4" id="KW-1185">Reference proteome</keyword>
<dbReference type="EMBL" id="SNXY01000006">
    <property type="protein sequence ID" value="TDP86897.1"/>
    <property type="molecule type" value="Genomic_DNA"/>
</dbReference>
<evidence type="ECO:0000256" key="1">
    <source>
        <dbReference type="ARBA" id="ARBA00022764"/>
    </source>
</evidence>
<dbReference type="InterPro" id="IPR006059">
    <property type="entry name" value="SBP"/>
</dbReference>
<dbReference type="RefSeq" id="WP_126536399.1">
    <property type="nucleotide sequence ID" value="NZ_BSPM01000008.1"/>
</dbReference>
<dbReference type="Proteomes" id="UP000294547">
    <property type="component" value="Unassembled WGS sequence"/>
</dbReference>
<gene>
    <name evidence="3" type="ORF">EDD54_0781</name>
</gene>
<dbReference type="Gene3D" id="3.40.190.10">
    <property type="entry name" value="Periplasmic binding protein-like II"/>
    <property type="match status" value="2"/>
</dbReference>
<protein>
    <submittedName>
        <fullName evidence="3">Putative spermidine/putrescine transport system substrate-binding protein</fullName>
    </submittedName>
</protein>
<dbReference type="Pfam" id="PF13416">
    <property type="entry name" value="SBP_bac_8"/>
    <property type="match status" value="1"/>
</dbReference>
<evidence type="ECO:0000313" key="4">
    <source>
        <dbReference type="Proteomes" id="UP000294547"/>
    </source>
</evidence>
<dbReference type="SUPFAM" id="SSF53850">
    <property type="entry name" value="Periplasmic binding protein-like II"/>
    <property type="match status" value="1"/>
</dbReference>
<evidence type="ECO:0000313" key="3">
    <source>
        <dbReference type="EMBL" id="TDP86897.1"/>
    </source>
</evidence>
<keyword evidence="2" id="KW-0732">Signal</keyword>
<dbReference type="InterPro" id="IPR027020">
    <property type="entry name" value="YnjB"/>
</dbReference>
<organism evidence="3 4">
    <name type="scientific">Oharaeibacter diazotrophicus</name>
    <dbReference type="NCBI Taxonomy" id="1920512"/>
    <lineage>
        <taxon>Bacteria</taxon>
        <taxon>Pseudomonadati</taxon>
        <taxon>Pseudomonadota</taxon>
        <taxon>Alphaproteobacteria</taxon>
        <taxon>Hyphomicrobiales</taxon>
        <taxon>Pleomorphomonadaceae</taxon>
        <taxon>Oharaeibacter</taxon>
    </lineage>
</organism>
<dbReference type="NCBIfam" id="NF008633">
    <property type="entry name" value="PRK11622.1"/>
    <property type="match status" value="1"/>
</dbReference>